<evidence type="ECO:0000256" key="1">
    <source>
        <dbReference type="SAM" id="MobiDB-lite"/>
    </source>
</evidence>
<feature type="region of interest" description="Disordered" evidence="1">
    <location>
        <begin position="191"/>
        <end position="238"/>
    </location>
</feature>
<comment type="caution">
    <text evidence="2">The sequence shown here is derived from an EMBL/GenBank/DDBJ whole genome shotgun (WGS) entry which is preliminary data.</text>
</comment>
<feature type="compositionally biased region" description="Basic and acidic residues" evidence="1">
    <location>
        <begin position="219"/>
        <end position="238"/>
    </location>
</feature>
<dbReference type="AlphaFoldDB" id="A0A8H7ZUB9"/>
<protein>
    <submittedName>
        <fullName evidence="2">Uncharacterized protein</fullName>
    </submittedName>
</protein>
<dbReference type="PANTHER" id="PTHR28027">
    <property type="entry name" value="TRANSCRIPTIONAL REGULATOR MIT1"/>
    <property type="match status" value="1"/>
</dbReference>
<evidence type="ECO:0000313" key="2">
    <source>
        <dbReference type="EMBL" id="KAG5459611.1"/>
    </source>
</evidence>
<sequence length="354" mass="38571">IGVCVLCELCARPPPPPPPLPPPPPPPSTFPPFAPSARLARCRHPVHLSDARLLSALAGACSDGVLKRAMARAAEECTAIRPGSVFVFDEEESGIKRWRYDDTAPRGVPNSSGGDWLVYRELERKIGRRAGGNDAAAKSSSEPAYAAASAAKEEVVKLSELYDPPSTYTSLAPMKIRIPVRRILRDTNISPLVSEAPRAPNGPIDEGNDGNLLDPNPQGDKDRSRRTGDSDNEKYASRHLEVSEYPDPTIFPAALCQSYNRFTAEEDFGGVEHTTPLRAVPFSATPPHAMPSLLSLPAYPSLFDSDNDYDEPIFSTDVGSEDSYFMVEYMCNRGYSQQQFIIPPSESDFALHGV</sequence>
<feature type="non-terminal residue" evidence="2">
    <location>
        <position position="1"/>
    </location>
</feature>
<accession>A0A8H7ZUB9</accession>
<dbReference type="Proteomes" id="UP000673691">
    <property type="component" value="Unassembled WGS sequence"/>
</dbReference>
<dbReference type="OrthoDB" id="5572844at2759"/>
<dbReference type="Pfam" id="PF09729">
    <property type="entry name" value="Gti1_Pac2"/>
    <property type="match status" value="1"/>
</dbReference>
<dbReference type="PANTHER" id="PTHR28027:SF2">
    <property type="entry name" value="TRANSCRIPTIONAL REGULATOR MIT1"/>
    <property type="match status" value="1"/>
</dbReference>
<evidence type="ECO:0000313" key="3">
    <source>
        <dbReference type="Proteomes" id="UP000673691"/>
    </source>
</evidence>
<name>A0A8H7ZUB9_9FUNG</name>
<gene>
    <name evidence="2" type="ORF">BJ554DRAFT_8446</name>
</gene>
<organism evidence="2 3">
    <name type="scientific">Olpidium bornovanus</name>
    <dbReference type="NCBI Taxonomy" id="278681"/>
    <lineage>
        <taxon>Eukaryota</taxon>
        <taxon>Fungi</taxon>
        <taxon>Fungi incertae sedis</taxon>
        <taxon>Olpidiomycota</taxon>
        <taxon>Olpidiomycotina</taxon>
        <taxon>Olpidiomycetes</taxon>
        <taxon>Olpidiales</taxon>
        <taxon>Olpidiaceae</taxon>
        <taxon>Olpidium</taxon>
    </lineage>
</organism>
<dbReference type="EMBL" id="JAEFCI010006551">
    <property type="protein sequence ID" value="KAG5459611.1"/>
    <property type="molecule type" value="Genomic_DNA"/>
</dbReference>
<dbReference type="GO" id="GO:0003677">
    <property type="term" value="F:DNA binding"/>
    <property type="evidence" value="ECO:0007669"/>
    <property type="project" value="TreeGrafter"/>
</dbReference>
<keyword evidence="3" id="KW-1185">Reference proteome</keyword>
<proteinExistence type="predicted"/>
<reference evidence="2 3" key="1">
    <citation type="journal article" name="Sci. Rep.">
        <title>Genome-scale phylogenetic analyses confirm Olpidium as the closest living zoosporic fungus to the non-flagellated, terrestrial fungi.</title>
        <authorList>
            <person name="Chang Y."/>
            <person name="Rochon D."/>
            <person name="Sekimoto S."/>
            <person name="Wang Y."/>
            <person name="Chovatia M."/>
            <person name="Sandor L."/>
            <person name="Salamov A."/>
            <person name="Grigoriev I.V."/>
            <person name="Stajich J.E."/>
            <person name="Spatafora J.W."/>
        </authorList>
    </citation>
    <scope>NUCLEOTIDE SEQUENCE [LARGE SCALE GENOMIC DNA]</scope>
    <source>
        <strain evidence="2">S191</strain>
    </source>
</reference>
<dbReference type="InterPro" id="IPR018608">
    <property type="entry name" value="Gti1/Pac2"/>
</dbReference>